<accession>A0A7S3NNG4</accession>
<feature type="domain" description="Dynein heavy chain AAA module D4" evidence="2">
    <location>
        <begin position="1"/>
        <end position="195"/>
    </location>
</feature>
<feature type="compositionally biased region" description="Pro residues" evidence="1">
    <location>
        <begin position="284"/>
        <end position="294"/>
    </location>
</feature>
<feature type="region of interest" description="Disordered" evidence="1">
    <location>
        <begin position="272"/>
        <end position="294"/>
    </location>
</feature>
<dbReference type="InterPro" id="IPR026983">
    <property type="entry name" value="DHC"/>
</dbReference>
<evidence type="ECO:0000259" key="2">
    <source>
        <dbReference type="Pfam" id="PF12780"/>
    </source>
</evidence>
<dbReference type="Gene3D" id="1.20.920.20">
    <property type="match status" value="1"/>
</dbReference>
<dbReference type="GO" id="GO:0030286">
    <property type="term" value="C:dynein complex"/>
    <property type="evidence" value="ECO:0007669"/>
    <property type="project" value="InterPro"/>
</dbReference>
<dbReference type="GO" id="GO:0051959">
    <property type="term" value="F:dynein light intermediate chain binding"/>
    <property type="evidence" value="ECO:0007669"/>
    <property type="project" value="InterPro"/>
</dbReference>
<sequence>MKKFMAITGVEGKDMVFCFTDSQVVDESMLEDINSILNSGEIPNIFLQEELDKICSDMIPVCDALGVASCRDNCIATFVQRVWDKLHIVLCMSPVGDALRIRCRQFPSLLNCATVDYYLTWPESALHAVASHFLSSVHLGSGNEALETAHHGALVELCVKVHTSIERTADDFYTKLRRRTYTTPKSYLDLINMYSAKLGELQAGVDAKIDQMTIGTQKLAETNAIVGGLREELKELAPILVEKKLAAEEMLKQVAIDQAEAEMQKQQVSVEEAELNKKSKKLQPLPPKLKPILM</sequence>
<dbReference type="AlphaFoldDB" id="A0A7S3NNG4"/>
<name>A0A7S3NNG4_9STRA</name>
<evidence type="ECO:0000313" key="3">
    <source>
        <dbReference type="EMBL" id="CAE0371781.1"/>
    </source>
</evidence>
<dbReference type="InterPro" id="IPR027417">
    <property type="entry name" value="P-loop_NTPase"/>
</dbReference>
<proteinExistence type="predicted"/>
<dbReference type="GO" id="GO:0045505">
    <property type="term" value="F:dynein intermediate chain binding"/>
    <property type="evidence" value="ECO:0007669"/>
    <property type="project" value="InterPro"/>
</dbReference>
<evidence type="ECO:0000256" key="1">
    <source>
        <dbReference type="SAM" id="MobiDB-lite"/>
    </source>
</evidence>
<dbReference type="SUPFAM" id="SSF52540">
    <property type="entry name" value="P-loop containing nucleoside triphosphate hydrolases"/>
    <property type="match status" value="1"/>
</dbReference>
<reference evidence="3" key="1">
    <citation type="submission" date="2021-01" db="EMBL/GenBank/DDBJ databases">
        <authorList>
            <person name="Corre E."/>
            <person name="Pelletier E."/>
            <person name="Niang G."/>
            <person name="Scheremetjew M."/>
            <person name="Finn R."/>
            <person name="Kale V."/>
            <person name="Holt S."/>
            <person name="Cochrane G."/>
            <person name="Meng A."/>
            <person name="Brown T."/>
            <person name="Cohen L."/>
        </authorList>
    </citation>
    <scope>NUCLEOTIDE SEQUENCE</scope>
    <source>
        <strain evidence="3">CCMP1510</strain>
    </source>
</reference>
<dbReference type="EMBL" id="HBIJ01019162">
    <property type="protein sequence ID" value="CAE0371781.1"/>
    <property type="molecule type" value="Transcribed_RNA"/>
</dbReference>
<dbReference type="Gene3D" id="3.40.50.300">
    <property type="entry name" value="P-loop containing nucleotide triphosphate hydrolases"/>
    <property type="match status" value="1"/>
</dbReference>
<dbReference type="InterPro" id="IPR024317">
    <property type="entry name" value="Dynein_heavy_chain_D4_dom"/>
</dbReference>
<gene>
    <name evidence="3" type="ORF">ALAG00032_LOCUS12563</name>
</gene>
<dbReference type="PANTHER" id="PTHR22878">
    <property type="entry name" value="DYNEIN HEAVY CHAIN 6, AXONEMAL-LIKE-RELATED"/>
    <property type="match status" value="1"/>
</dbReference>
<organism evidence="3">
    <name type="scientific">Aureoumbra lagunensis</name>
    <dbReference type="NCBI Taxonomy" id="44058"/>
    <lineage>
        <taxon>Eukaryota</taxon>
        <taxon>Sar</taxon>
        <taxon>Stramenopiles</taxon>
        <taxon>Ochrophyta</taxon>
        <taxon>Pelagophyceae</taxon>
        <taxon>Pelagomonadales</taxon>
        <taxon>Aureoumbra</taxon>
    </lineage>
</organism>
<protein>
    <recommendedName>
        <fullName evidence="2">Dynein heavy chain AAA module D4 domain-containing protein</fullName>
    </recommendedName>
</protein>
<dbReference type="Pfam" id="PF12780">
    <property type="entry name" value="AAA_8"/>
    <property type="match status" value="1"/>
</dbReference>
<dbReference type="GO" id="GO:0007018">
    <property type="term" value="P:microtubule-based movement"/>
    <property type="evidence" value="ECO:0007669"/>
    <property type="project" value="InterPro"/>
</dbReference>